<gene>
    <name evidence="1" type="primary">Acey_s0883.g2845</name>
    <name evidence="1" type="ORF">Y032_0883g2845</name>
</gene>
<dbReference type="Proteomes" id="UP000024635">
    <property type="component" value="Unassembled WGS sequence"/>
</dbReference>
<dbReference type="AlphaFoldDB" id="A0A016W9S9"/>
<dbReference type="EMBL" id="JARK01000483">
    <property type="protein sequence ID" value="EYC36559.1"/>
    <property type="molecule type" value="Genomic_DNA"/>
</dbReference>
<accession>A0A016W9S9</accession>
<proteinExistence type="predicted"/>
<name>A0A016W9S9_9BILA</name>
<sequence>MLRIFTAIFSAFKGQCESYQEIYVIKMATEFVTEQVRKTRRDRVYRRRLSENIARTKVIACSVVACC</sequence>
<keyword evidence="2" id="KW-1185">Reference proteome</keyword>
<protein>
    <submittedName>
        <fullName evidence="1">Uncharacterized protein</fullName>
    </submittedName>
</protein>
<comment type="caution">
    <text evidence="1">The sequence shown here is derived from an EMBL/GenBank/DDBJ whole genome shotgun (WGS) entry which is preliminary data.</text>
</comment>
<reference evidence="2" key="1">
    <citation type="journal article" date="2015" name="Nat. Genet.">
        <title>The genome and transcriptome of the zoonotic hookworm Ancylostoma ceylanicum identify infection-specific gene families.</title>
        <authorList>
            <person name="Schwarz E.M."/>
            <person name="Hu Y."/>
            <person name="Antoshechkin I."/>
            <person name="Miller M.M."/>
            <person name="Sternberg P.W."/>
            <person name="Aroian R.V."/>
        </authorList>
    </citation>
    <scope>NUCLEOTIDE SEQUENCE</scope>
    <source>
        <strain evidence="2">HY135</strain>
    </source>
</reference>
<organism evidence="1 2">
    <name type="scientific">Ancylostoma ceylanicum</name>
    <dbReference type="NCBI Taxonomy" id="53326"/>
    <lineage>
        <taxon>Eukaryota</taxon>
        <taxon>Metazoa</taxon>
        <taxon>Ecdysozoa</taxon>
        <taxon>Nematoda</taxon>
        <taxon>Chromadorea</taxon>
        <taxon>Rhabditida</taxon>
        <taxon>Rhabditina</taxon>
        <taxon>Rhabditomorpha</taxon>
        <taxon>Strongyloidea</taxon>
        <taxon>Ancylostomatidae</taxon>
        <taxon>Ancylostomatinae</taxon>
        <taxon>Ancylostoma</taxon>
    </lineage>
</organism>
<evidence type="ECO:0000313" key="1">
    <source>
        <dbReference type="EMBL" id="EYC36559.1"/>
    </source>
</evidence>
<evidence type="ECO:0000313" key="2">
    <source>
        <dbReference type="Proteomes" id="UP000024635"/>
    </source>
</evidence>